<feature type="transmembrane region" description="Helical" evidence="1">
    <location>
        <begin position="404"/>
        <end position="420"/>
    </location>
</feature>
<dbReference type="OrthoDB" id="70364at2157"/>
<keyword evidence="1" id="KW-0812">Transmembrane</keyword>
<evidence type="ECO:0008006" key="4">
    <source>
        <dbReference type="Google" id="ProtNLM"/>
    </source>
</evidence>
<evidence type="ECO:0000313" key="3">
    <source>
        <dbReference type="Proteomes" id="UP000009231"/>
    </source>
</evidence>
<accession>F6D2I8</accession>
<protein>
    <recommendedName>
        <fullName evidence="4">DUF2142 domain-containing protein</fullName>
    </recommendedName>
</protein>
<feature type="transmembrane region" description="Helical" evidence="1">
    <location>
        <begin position="432"/>
        <end position="452"/>
    </location>
</feature>
<proteinExistence type="predicted"/>
<feature type="transmembrane region" description="Helical" evidence="1">
    <location>
        <begin position="224"/>
        <end position="251"/>
    </location>
</feature>
<dbReference type="KEGG" id="mew:MSWAN_0301"/>
<feature type="transmembrane region" description="Helical" evidence="1">
    <location>
        <begin position="263"/>
        <end position="282"/>
    </location>
</feature>
<keyword evidence="3" id="KW-1185">Reference proteome</keyword>
<name>F6D2I8_METPW</name>
<dbReference type="EMBL" id="CP002772">
    <property type="protein sequence ID" value="AEG17345.1"/>
    <property type="molecule type" value="Genomic_DNA"/>
</dbReference>
<feature type="transmembrane region" description="Helical" evidence="1">
    <location>
        <begin position="12"/>
        <end position="32"/>
    </location>
</feature>
<dbReference type="InterPro" id="IPR018674">
    <property type="entry name" value="DUF2142_membrane"/>
</dbReference>
<evidence type="ECO:0000256" key="1">
    <source>
        <dbReference type="SAM" id="Phobius"/>
    </source>
</evidence>
<feature type="transmembrane region" description="Helical" evidence="1">
    <location>
        <begin position="143"/>
        <end position="164"/>
    </location>
</feature>
<organism evidence="2 3">
    <name type="scientific">Methanobacterium paludis (strain DSM 25820 / JCM 18151 / SWAN1)</name>
    <dbReference type="NCBI Taxonomy" id="868131"/>
    <lineage>
        <taxon>Archaea</taxon>
        <taxon>Methanobacteriati</taxon>
        <taxon>Methanobacteriota</taxon>
        <taxon>Methanomada group</taxon>
        <taxon>Methanobacteria</taxon>
        <taxon>Methanobacteriales</taxon>
        <taxon>Methanobacteriaceae</taxon>
        <taxon>Methanobacterium</taxon>
    </lineage>
</organism>
<keyword evidence="1" id="KW-0472">Membrane</keyword>
<keyword evidence="1" id="KW-1133">Transmembrane helix</keyword>
<gene>
    <name evidence="2" type="ordered locus">MSWAN_0301</name>
</gene>
<dbReference type="RefSeq" id="WP_013824847.1">
    <property type="nucleotide sequence ID" value="NC_015574.1"/>
</dbReference>
<dbReference type="HOGENOM" id="CLU_025380_1_1_2"/>
<dbReference type="Pfam" id="PF09913">
    <property type="entry name" value="DUF2142"/>
    <property type="match status" value="1"/>
</dbReference>
<sequence length="458" mass="52266">MIHRLRNIKPEKVFLIIALIYGLSFLMINPPFQAIDEQTHYFRASDISEGHMMPQRVNGESLVTITEGMASLTSKFPQDLSDYPNKKLRISDIVSGLSLPLNNNFKSSANIEIFAIVAYPPVPYLASALGMDLGKLFNLSPLFLLYIGRLMNLILWLLLIYLAIKVTPVHKWVLLLLSLMPMTIFQGASLSADSFTIAISFLVIAIFLKFALDASKKVVTKKDIFILFTLVLMLTLSKPFYFLLIFLFFLIPSHKFGNRKKMFLIFSLIFLSIAVIEALWYLTTHGLYVPENSNTSIRGQMSFILSNPAVFPHVMEHTLWKYSYLYLTESVGHLGWSIFLPQWLVYVYVVVLISVSLLDKNEIVISLKQKLVSLITLFAIVLMIFALEYIAWTPIGQSMVGGVQGRYFVPIAPLIFLLFYNKKIDYDVKNGLNVFIIIFILIILSFTLFKIITKFYVL</sequence>
<feature type="transmembrane region" description="Helical" evidence="1">
    <location>
        <begin position="195"/>
        <end position="212"/>
    </location>
</feature>
<dbReference type="GeneID" id="10667785"/>
<dbReference type="eggNOG" id="arCOG10204">
    <property type="taxonomic scope" value="Archaea"/>
</dbReference>
<feature type="transmembrane region" description="Helical" evidence="1">
    <location>
        <begin position="371"/>
        <end position="392"/>
    </location>
</feature>
<dbReference type="AlphaFoldDB" id="F6D2I8"/>
<feature type="transmembrane region" description="Helical" evidence="1">
    <location>
        <begin position="334"/>
        <end position="359"/>
    </location>
</feature>
<reference evidence="2 3" key="1">
    <citation type="journal article" date="2014" name="Int. J. Syst. Evol. Microbiol.">
        <title>Methanobacterium paludis sp. nov. and a novel strain of Methanobacterium lacus isolated from northern peatlands.</title>
        <authorList>
            <person name="Cadillo-Quiroz H."/>
            <person name="Brauer S.L."/>
            <person name="Goodson N."/>
            <person name="Yavitt J.B."/>
            <person name="Zinder S.H."/>
        </authorList>
    </citation>
    <scope>NUCLEOTIDE SEQUENCE [LARGE SCALE GENOMIC DNA]</scope>
    <source>
        <strain evidence="3">DSM 25820 / JCM 18151 / SWAN1</strain>
    </source>
</reference>
<dbReference type="Proteomes" id="UP000009231">
    <property type="component" value="Chromosome"/>
</dbReference>
<evidence type="ECO:0000313" key="2">
    <source>
        <dbReference type="EMBL" id="AEG17345.1"/>
    </source>
</evidence>